<dbReference type="InterPro" id="IPR036909">
    <property type="entry name" value="Cyt_c-like_dom_sf"/>
</dbReference>
<evidence type="ECO:0000256" key="3">
    <source>
        <dbReference type="ARBA" id="ARBA00023004"/>
    </source>
</evidence>
<organism evidence="6 7">
    <name type="scientific">Geothermobacter hydrogeniphilus</name>
    <dbReference type="NCBI Taxonomy" id="1969733"/>
    <lineage>
        <taxon>Bacteria</taxon>
        <taxon>Pseudomonadati</taxon>
        <taxon>Thermodesulfobacteriota</taxon>
        <taxon>Desulfuromonadia</taxon>
        <taxon>Desulfuromonadales</taxon>
        <taxon>Geothermobacteraceae</taxon>
        <taxon>Geothermobacter</taxon>
    </lineage>
</organism>
<protein>
    <recommendedName>
        <fullName evidence="5">Cytochrome c domain-containing protein</fullName>
    </recommendedName>
</protein>
<keyword evidence="2 4" id="KW-0479">Metal-binding</keyword>
<dbReference type="Gene3D" id="1.10.760.10">
    <property type="entry name" value="Cytochrome c-like domain"/>
    <property type="match status" value="1"/>
</dbReference>
<evidence type="ECO:0000313" key="6">
    <source>
        <dbReference type="EMBL" id="PNU21796.1"/>
    </source>
</evidence>
<comment type="caution">
    <text evidence="6">The sequence shown here is derived from an EMBL/GenBank/DDBJ whole genome shotgun (WGS) entry which is preliminary data.</text>
</comment>
<dbReference type="Pfam" id="PF13442">
    <property type="entry name" value="Cytochrome_CBB3"/>
    <property type="match status" value="1"/>
</dbReference>
<sequence length="143" mass="16159">MIKGLLYIVLLTLPVACREVPPDYPPRAVPAGLLDSHAALNAGARMFRRKCASCHGHPSEGRSERADFFDPPAPDFSEPRYLAVDPAYLYWRIEHGKTIEPFRSRGSVMPTWGPHLSETEIWNLVVYLLSRSRPSSANGFRFY</sequence>
<dbReference type="Proteomes" id="UP000236340">
    <property type="component" value="Unassembled WGS sequence"/>
</dbReference>
<evidence type="ECO:0000256" key="2">
    <source>
        <dbReference type="ARBA" id="ARBA00022723"/>
    </source>
</evidence>
<keyword evidence="1 4" id="KW-0349">Heme</keyword>
<dbReference type="InterPro" id="IPR009056">
    <property type="entry name" value="Cyt_c-like_dom"/>
</dbReference>
<dbReference type="EMBL" id="PPFX01000001">
    <property type="protein sequence ID" value="PNU21796.1"/>
    <property type="molecule type" value="Genomic_DNA"/>
</dbReference>
<proteinExistence type="predicted"/>
<dbReference type="RefSeq" id="WP_103113910.1">
    <property type="nucleotide sequence ID" value="NZ_PPFX01000001.1"/>
</dbReference>
<keyword evidence="3 4" id="KW-0408">Iron</keyword>
<gene>
    <name evidence="6" type="ORF">C2E25_00780</name>
</gene>
<dbReference type="GO" id="GO:0020037">
    <property type="term" value="F:heme binding"/>
    <property type="evidence" value="ECO:0007669"/>
    <property type="project" value="InterPro"/>
</dbReference>
<evidence type="ECO:0000313" key="7">
    <source>
        <dbReference type="Proteomes" id="UP000236340"/>
    </source>
</evidence>
<evidence type="ECO:0000256" key="1">
    <source>
        <dbReference type="ARBA" id="ARBA00022617"/>
    </source>
</evidence>
<dbReference type="GO" id="GO:0046872">
    <property type="term" value="F:metal ion binding"/>
    <property type="evidence" value="ECO:0007669"/>
    <property type="project" value="UniProtKB-KW"/>
</dbReference>
<dbReference type="PROSITE" id="PS51007">
    <property type="entry name" value="CYTC"/>
    <property type="match status" value="1"/>
</dbReference>
<dbReference type="GO" id="GO:0009055">
    <property type="term" value="F:electron transfer activity"/>
    <property type="evidence" value="ECO:0007669"/>
    <property type="project" value="InterPro"/>
</dbReference>
<evidence type="ECO:0000256" key="4">
    <source>
        <dbReference type="PROSITE-ProRule" id="PRU00433"/>
    </source>
</evidence>
<dbReference type="OrthoDB" id="9773456at2"/>
<feature type="domain" description="Cytochrome c" evidence="5">
    <location>
        <begin position="38"/>
        <end position="132"/>
    </location>
</feature>
<dbReference type="AlphaFoldDB" id="A0A2K2HES9"/>
<reference evidence="6 7" key="1">
    <citation type="journal article" date="2018" name="Genome Announc.">
        <title>Genome Sequence of Geothermobacter sp. HR-1 Iron Reducer from the Loihi Seamount.</title>
        <authorList>
            <person name="Smith H."/>
            <person name="Abuyen K."/>
            <person name="Tremblay J."/>
            <person name="Savalia P."/>
            <person name="Perez-Rodriguez I."/>
            <person name="Emerson D."/>
            <person name="Tully B."/>
            <person name="Amend J."/>
        </authorList>
    </citation>
    <scope>NUCLEOTIDE SEQUENCE [LARGE SCALE GENOMIC DNA]</scope>
    <source>
        <strain evidence="6 7">HR-1</strain>
    </source>
</reference>
<dbReference type="SUPFAM" id="SSF46626">
    <property type="entry name" value="Cytochrome c"/>
    <property type="match status" value="1"/>
</dbReference>
<evidence type="ECO:0000259" key="5">
    <source>
        <dbReference type="PROSITE" id="PS51007"/>
    </source>
</evidence>
<accession>A0A2K2HES9</accession>
<name>A0A2K2HES9_9BACT</name>